<dbReference type="OrthoDB" id="836517at2"/>
<organism evidence="2 3">
    <name type="scientific">BD1-7 clade bacterium</name>
    <dbReference type="NCBI Taxonomy" id="2029982"/>
    <lineage>
        <taxon>Bacteria</taxon>
        <taxon>Pseudomonadati</taxon>
        <taxon>Pseudomonadota</taxon>
        <taxon>Gammaproteobacteria</taxon>
        <taxon>Cellvibrionales</taxon>
        <taxon>Spongiibacteraceae</taxon>
        <taxon>BD1-7 clade</taxon>
    </lineage>
</organism>
<dbReference type="PANTHER" id="PTHR36124:SF1">
    <property type="entry name" value="ER-BOUND OXYGENASE MPAB_MPAB'_RUBBER OXYGENASE CATALYTIC DOMAIN-CONTAINING PROTEIN"/>
    <property type="match status" value="1"/>
</dbReference>
<dbReference type="InterPro" id="IPR018713">
    <property type="entry name" value="MPAB/Lcp_cat_dom"/>
</dbReference>
<dbReference type="InterPro" id="IPR046366">
    <property type="entry name" value="MPAB"/>
</dbReference>
<gene>
    <name evidence="2" type="ORF">OPDIPICF_00939</name>
</gene>
<proteinExistence type="predicted"/>
<evidence type="ECO:0000313" key="3">
    <source>
        <dbReference type="Proteomes" id="UP000441399"/>
    </source>
</evidence>
<sequence length="302" mass="34877">MTIFRNRKLLNALEHSAVSENYHERIHYLANHDAPLDYLIAGELAQLQTFGIPRISKILRRTGQYEHHGTKRLDDTRAILIEIMRDSVHSERGAHMVKHLNWIHSHYDISNDDYLYTLALFIFEPDRWMKAFGYRSLSDDERQAAYLSFRDLGEAMHIENIPGSYHAFKDWYIDYRQNHLVFHPNNAIVASGLIEGMKPMLPKLVRPFVHSIMCVLINDAALLNALGIKPPSRQTQVVVRSAMAVRRMLLKVFNPWQSRAFENGKIASHYPTYPDGYESHCLGPDKVVRRAPLGSGCPYRQV</sequence>
<evidence type="ECO:0000259" key="1">
    <source>
        <dbReference type="Pfam" id="PF09995"/>
    </source>
</evidence>
<evidence type="ECO:0000313" key="2">
    <source>
        <dbReference type="EMBL" id="CAA0105253.1"/>
    </source>
</evidence>
<protein>
    <recommendedName>
        <fullName evidence="1">ER-bound oxygenase mpaB/mpaB'/Rubber oxygenase catalytic domain-containing protein</fullName>
    </recommendedName>
</protein>
<dbReference type="Proteomes" id="UP000441399">
    <property type="component" value="Unassembled WGS sequence"/>
</dbReference>
<feature type="domain" description="ER-bound oxygenase mpaB/mpaB'/Rubber oxygenase catalytic" evidence="1">
    <location>
        <begin position="57"/>
        <end position="246"/>
    </location>
</feature>
<keyword evidence="3" id="KW-1185">Reference proteome</keyword>
<accession>A0A5S9PMS9</accession>
<dbReference type="Pfam" id="PF09995">
    <property type="entry name" value="MPAB_Lcp_cat"/>
    <property type="match status" value="1"/>
</dbReference>
<name>A0A5S9PMS9_9GAMM</name>
<dbReference type="GO" id="GO:0016491">
    <property type="term" value="F:oxidoreductase activity"/>
    <property type="evidence" value="ECO:0007669"/>
    <property type="project" value="InterPro"/>
</dbReference>
<reference evidence="2 3" key="1">
    <citation type="submission" date="2019-11" db="EMBL/GenBank/DDBJ databases">
        <authorList>
            <person name="Holert J."/>
        </authorList>
    </citation>
    <scope>NUCLEOTIDE SEQUENCE [LARGE SCALE GENOMIC DNA]</scope>
    <source>
        <strain evidence="2">SB11_3</strain>
    </source>
</reference>
<dbReference type="AlphaFoldDB" id="A0A5S9PMS9"/>
<dbReference type="PANTHER" id="PTHR36124">
    <property type="match status" value="1"/>
</dbReference>
<dbReference type="EMBL" id="CACSIO010000012">
    <property type="protein sequence ID" value="CAA0105253.1"/>
    <property type="molecule type" value="Genomic_DNA"/>
</dbReference>